<accession>K1T8W0</accession>
<dbReference type="EMBL" id="AJWZ01007850">
    <property type="protein sequence ID" value="EKC55766.1"/>
    <property type="molecule type" value="Genomic_DNA"/>
</dbReference>
<dbReference type="AlphaFoldDB" id="K1T8W0"/>
<feature type="non-terminal residue" evidence="1">
    <location>
        <position position="119"/>
    </location>
</feature>
<evidence type="ECO:0000313" key="1">
    <source>
        <dbReference type="EMBL" id="EKC55766.1"/>
    </source>
</evidence>
<dbReference type="InterPro" id="IPR014756">
    <property type="entry name" value="Ig_E-set"/>
</dbReference>
<name>K1T8W0_9ZZZZ</name>
<dbReference type="InterPro" id="IPR013783">
    <property type="entry name" value="Ig-like_fold"/>
</dbReference>
<comment type="caution">
    <text evidence="1">The sequence shown here is derived from an EMBL/GenBank/DDBJ whole genome shotgun (WGS) entry which is preliminary data.</text>
</comment>
<sequence>MNVQKLIIAALTATVLPTSLNAQQTFNEMMYSKEKTMFILNAPTAQKSSVTLRLYKQGQGGKAYKTLKMKKLGDERWEATVKGDLKGKFYTFDIGKGETPGTFAKAVGVNGNRGAIVDL</sequence>
<proteinExistence type="predicted"/>
<gene>
    <name evidence="1" type="ORF">OBE_11401</name>
</gene>
<dbReference type="SUPFAM" id="SSF81296">
    <property type="entry name" value="E set domains"/>
    <property type="match status" value="1"/>
</dbReference>
<dbReference type="Gene3D" id="2.60.40.10">
    <property type="entry name" value="Immunoglobulins"/>
    <property type="match status" value="1"/>
</dbReference>
<dbReference type="CDD" id="cd02860">
    <property type="entry name" value="E_set_Pullulanase"/>
    <property type="match status" value="1"/>
</dbReference>
<organism evidence="1">
    <name type="scientific">human gut metagenome</name>
    <dbReference type="NCBI Taxonomy" id="408170"/>
    <lineage>
        <taxon>unclassified sequences</taxon>
        <taxon>metagenomes</taxon>
        <taxon>organismal metagenomes</taxon>
    </lineage>
</organism>
<reference evidence="1" key="1">
    <citation type="journal article" date="2013" name="Environ. Microbiol.">
        <title>Microbiota from the distal guts of lean and obese adolescents exhibit partial functional redundancy besides clear differences in community structure.</title>
        <authorList>
            <person name="Ferrer M."/>
            <person name="Ruiz A."/>
            <person name="Lanza F."/>
            <person name="Haange S.B."/>
            <person name="Oberbach A."/>
            <person name="Till H."/>
            <person name="Bargiela R."/>
            <person name="Campoy C."/>
            <person name="Segura M.T."/>
            <person name="Richter M."/>
            <person name="von Bergen M."/>
            <person name="Seifert J."/>
            <person name="Suarez A."/>
        </authorList>
    </citation>
    <scope>NUCLEOTIDE SEQUENCE</scope>
</reference>
<protein>
    <submittedName>
        <fullName evidence="1">Pullulanase, type I</fullName>
    </submittedName>
</protein>